<name>Q5FNW6_GLUOX</name>
<dbReference type="KEGG" id="gox:GOX2194"/>
<evidence type="ECO:0000313" key="1">
    <source>
        <dbReference type="EMBL" id="AAW61930.1"/>
    </source>
</evidence>
<dbReference type="AlphaFoldDB" id="Q5FNW6"/>
<evidence type="ECO:0000313" key="2">
    <source>
        <dbReference type="Proteomes" id="UP000006375"/>
    </source>
</evidence>
<protein>
    <submittedName>
        <fullName evidence="1">Uncharacterized protein</fullName>
    </submittedName>
</protein>
<gene>
    <name evidence="1" type="ordered locus">GOX2194</name>
</gene>
<sequence length="109" mass="11898">MGDLDAAGQFCPPHGRALGELEGKVPHLLLAVSVRFPAGHQGTADFRVLAQKRLISRAFRDFSHESTHTFRSDADFIDLAHAPSPIMPMKSRSRALESAISCEAYSCFA</sequence>
<proteinExistence type="predicted"/>
<keyword evidence="2" id="KW-1185">Reference proteome</keyword>
<dbReference type="HOGENOM" id="CLU_2180114_0_0_5"/>
<dbReference type="Proteomes" id="UP000006375">
    <property type="component" value="Chromosome"/>
</dbReference>
<reference evidence="1 2" key="1">
    <citation type="journal article" date="2005" name="Nat. Biotechnol.">
        <title>Complete genome sequence of the acetic acid bacterium Gluconobacter oxydans.</title>
        <authorList>
            <person name="Prust C."/>
            <person name="Hoffmeister M."/>
            <person name="Liesegang H."/>
            <person name="Wiezer A."/>
            <person name="Fricke W.F."/>
            <person name="Ehrenreich A."/>
            <person name="Gottschalk G."/>
            <person name="Deppenmeier U."/>
        </authorList>
    </citation>
    <scope>NUCLEOTIDE SEQUENCE [LARGE SCALE GENOMIC DNA]</scope>
    <source>
        <strain evidence="1 2">621H</strain>
    </source>
</reference>
<organism evidence="1 2">
    <name type="scientific">Gluconobacter oxydans (strain 621H)</name>
    <name type="common">Gluconobacter suboxydans</name>
    <dbReference type="NCBI Taxonomy" id="290633"/>
    <lineage>
        <taxon>Bacteria</taxon>
        <taxon>Pseudomonadati</taxon>
        <taxon>Pseudomonadota</taxon>
        <taxon>Alphaproteobacteria</taxon>
        <taxon>Acetobacterales</taxon>
        <taxon>Acetobacteraceae</taxon>
        <taxon>Gluconobacter</taxon>
    </lineage>
</organism>
<dbReference type="EMBL" id="CP000009">
    <property type="protein sequence ID" value="AAW61930.1"/>
    <property type="molecule type" value="Genomic_DNA"/>
</dbReference>
<accession>Q5FNW6</accession>